<evidence type="ECO:0000259" key="3">
    <source>
        <dbReference type="Pfam" id="PF00171"/>
    </source>
</evidence>
<dbReference type="Gene3D" id="3.40.309.10">
    <property type="entry name" value="Aldehyde Dehydrogenase, Chain A, domain 2"/>
    <property type="match status" value="1"/>
</dbReference>
<accession>A0ABV9STX0</accession>
<sequence>MATTRAFMPRSTPPETTRAVPGPVRDGFLDALRLLVIALVVLQHWTLPVLDSTRGTLAFGSVLDVPGAWVLTWVVQVMPLIFFVGGAANAISSRAARRRGQSGSDWLARRVRRLVWPVIPLAAVWIPLTYLLVAAGVPEDAVRGGAQAAGMVLWFLAAYLMVVVLAPTLLRWDERAGWWVCVGLLAGVVAVDLARLATGVAEIGYLNVALVWVALQQLGMRYASGALSRRVAAALAVGGWATAATAVLVGGYSPNMTGVFDTAASNMNPPTLALAALGVGQVGLAVLAREHINAWGRRPAVAYLLTWAPPRLMTVYLWHLLPMAALSAVLVLGAGLATPEPFTAGWLVWSAAGVAVMALVLRPLVWIAERFEQPPNLPYAAQGIVRVCAAALLAGAGLLALTITGLGPAPVPIAGLAAICGAFALTCGCRGDRGGTPAVRPDGLTTHDAGTVWVNTHHEMTTGAMPFEGFKQSGAGGEGGPEALDAFTKQKAVLVAL</sequence>
<feature type="region of interest" description="Disordered" evidence="1">
    <location>
        <begin position="1"/>
        <end position="20"/>
    </location>
</feature>
<keyword evidence="2" id="KW-0812">Transmembrane</keyword>
<feature type="transmembrane region" description="Helical" evidence="2">
    <location>
        <begin position="272"/>
        <end position="288"/>
    </location>
</feature>
<name>A0ABV9STX0_9ACTN</name>
<organism evidence="5 6">
    <name type="scientific">Streptomonospora arabica</name>
    <dbReference type="NCBI Taxonomy" id="412417"/>
    <lineage>
        <taxon>Bacteria</taxon>
        <taxon>Bacillati</taxon>
        <taxon>Actinomycetota</taxon>
        <taxon>Actinomycetes</taxon>
        <taxon>Streptosporangiales</taxon>
        <taxon>Nocardiopsidaceae</taxon>
        <taxon>Streptomonospora</taxon>
    </lineage>
</organism>
<feature type="transmembrane region" description="Helical" evidence="2">
    <location>
        <begin position="315"/>
        <end position="334"/>
    </location>
</feature>
<feature type="transmembrane region" description="Helical" evidence="2">
    <location>
        <begin position="177"/>
        <end position="197"/>
    </location>
</feature>
<dbReference type="Pfam" id="PF00171">
    <property type="entry name" value="Aldedh"/>
    <property type="match status" value="1"/>
</dbReference>
<dbReference type="Pfam" id="PF01757">
    <property type="entry name" value="Acyl_transf_3"/>
    <property type="match status" value="1"/>
</dbReference>
<feature type="transmembrane region" description="Helical" evidence="2">
    <location>
        <begin position="70"/>
        <end position="93"/>
    </location>
</feature>
<feature type="transmembrane region" description="Helical" evidence="2">
    <location>
        <begin position="114"/>
        <end position="137"/>
    </location>
</feature>
<comment type="caution">
    <text evidence="5">The sequence shown here is derived from an EMBL/GenBank/DDBJ whole genome shotgun (WGS) entry which is preliminary data.</text>
</comment>
<feature type="transmembrane region" description="Helical" evidence="2">
    <location>
        <begin position="409"/>
        <end position="427"/>
    </location>
</feature>
<evidence type="ECO:0000313" key="5">
    <source>
        <dbReference type="EMBL" id="MFC4869768.1"/>
    </source>
</evidence>
<keyword evidence="6" id="KW-1185">Reference proteome</keyword>
<dbReference type="InterPro" id="IPR002656">
    <property type="entry name" value="Acyl_transf_3_dom"/>
</dbReference>
<evidence type="ECO:0000256" key="1">
    <source>
        <dbReference type="SAM" id="MobiDB-lite"/>
    </source>
</evidence>
<reference evidence="6" key="1">
    <citation type="journal article" date="2019" name="Int. J. Syst. Evol. Microbiol.">
        <title>The Global Catalogue of Microorganisms (GCM) 10K type strain sequencing project: providing services to taxonomists for standard genome sequencing and annotation.</title>
        <authorList>
            <consortium name="The Broad Institute Genomics Platform"/>
            <consortium name="The Broad Institute Genome Sequencing Center for Infectious Disease"/>
            <person name="Wu L."/>
            <person name="Ma J."/>
        </authorList>
    </citation>
    <scope>NUCLEOTIDE SEQUENCE [LARGE SCALE GENOMIC DNA]</scope>
    <source>
        <strain evidence="6">CGMCC 4.7304</strain>
    </source>
</reference>
<evidence type="ECO:0000256" key="2">
    <source>
        <dbReference type="SAM" id="Phobius"/>
    </source>
</evidence>
<proteinExistence type="predicted"/>
<dbReference type="InterPro" id="IPR016163">
    <property type="entry name" value="Ald_DH_C"/>
</dbReference>
<feature type="transmembrane region" description="Helical" evidence="2">
    <location>
        <begin position="149"/>
        <end position="170"/>
    </location>
</feature>
<keyword evidence="2" id="KW-0472">Membrane</keyword>
<protein>
    <submittedName>
        <fullName evidence="5">Aldehyde dehydrogenase family protein</fullName>
    </submittedName>
</protein>
<dbReference type="InterPro" id="IPR015590">
    <property type="entry name" value="Aldehyde_DH_dom"/>
</dbReference>
<gene>
    <name evidence="5" type="ORF">ACFPCZ_24320</name>
</gene>
<keyword evidence="2" id="KW-1133">Transmembrane helix</keyword>
<feature type="domain" description="Aldehyde dehydrogenase" evidence="3">
    <location>
        <begin position="448"/>
        <end position="493"/>
    </location>
</feature>
<feature type="transmembrane region" description="Helical" evidence="2">
    <location>
        <begin position="379"/>
        <end position="403"/>
    </location>
</feature>
<dbReference type="SUPFAM" id="SSF53720">
    <property type="entry name" value="ALDH-like"/>
    <property type="match status" value="1"/>
</dbReference>
<dbReference type="RefSeq" id="WP_344140873.1">
    <property type="nucleotide sequence ID" value="NZ_BAAAQI010000002.1"/>
</dbReference>
<feature type="transmembrane region" description="Helical" evidence="2">
    <location>
        <begin position="31"/>
        <end position="50"/>
    </location>
</feature>
<evidence type="ECO:0000313" key="6">
    <source>
        <dbReference type="Proteomes" id="UP001595858"/>
    </source>
</evidence>
<dbReference type="Proteomes" id="UP001595858">
    <property type="component" value="Unassembled WGS sequence"/>
</dbReference>
<feature type="transmembrane region" description="Helical" evidence="2">
    <location>
        <begin position="231"/>
        <end position="252"/>
    </location>
</feature>
<feature type="transmembrane region" description="Helical" evidence="2">
    <location>
        <begin position="346"/>
        <end position="367"/>
    </location>
</feature>
<dbReference type="InterPro" id="IPR016161">
    <property type="entry name" value="Ald_DH/histidinol_DH"/>
</dbReference>
<dbReference type="EMBL" id="JBHSIY010000029">
    <property type="protein sequence ID" value="MFC4869768.1"/>
    <property type="molecule type" value="Genomic_DNA"/>
</dbReference>
<feature type="domain" description="Acyltransferase 3" evidence="4">
    <location>
        <begin position="28"/>
        <end position="360"/>
    </location>
</feature>
<feature type="transmembrane region" description="Helical" evidence="2">
    <location>
        <begin position="203"/>
        <end position="219"/>
    </location>
</feature>
<evidence type="ECO:0000259" key="4">
    <source>
        <dbReference type="Pfam" id="PF01757"/>
    </source>
</evidence>